<accession>A0A7U0GBT1</accession>
<dbReference type="Proteomes" id="UP000596381">
    <property type="component" value="Segment"/>
</dbReference>
<reference evidence="1 2" key="1">
    <citation type="submission" date="2020-12" db="EMBL/GenBank/DDBJ databases">
        <title>Genomic characterization of four novel bacteriophages infecting Klebsiella pneumoniae.</title>
        <authorList>
            <person name="Estrada Bonilla B."/>
            <person name="Costa A.R."/>
            <person name="van Rossum T."/>
            <person name="Hagedoorn S."/>
            <person name="Wallinga H."/>
            <person name="Xiao M."/>
            <person name="Song W."/>
            <person name="Haas P.-J."/>
            <person name="Nobrega F.L."/>
            <person name="Brouns S.J.J."/>
        </authorList>
    </citation>
    <scope>NUCLEOTIDE SEQUENCE [LARGE SCALE GENOMIC DNA]</scope>
</reference>
<keyword evidence="2" id="KW-1185">Reference proteome</keyword>
<organism evidence="1 2">
    <name type="scientific">Klebsiella phage vB_KpM_FBKp24</name>
    <dbReference type="NCBI Taxonomy" id="2801834"/>
    <lineage>
        <taxon>Viruses</taxon>
        <taxon>Duplodnaviria</taxon>
        <taxon>Heunggongvirae</taxon>
        <taxon>Uroviricota</taxon>
        <taxon>Caudoviricetes</taxon>
        <taxon>Chimalliviridae</taxon>
        <taxon>Maaswegvirus</taxon>
        <taxon>Maaswegvirus Kp24</taxon>
    </lineage>
</organism>
<dbReference type="EMBL" id="MW394391">
    <property type="protein sequence ID" value="QQV92285.1"/>
    <property type="molecule type" value="Genomic_DNA"/>
</dbReference>
<proteinExistence type="predicted"/>
<evidence type="ECO:0000313" key="2">
    <source>
        <dbReference type="Proteomes" id="UP000596381"/>
    </source>
</evidence>
<protein>
    <submittedName>
        <fullName evidence="1">Uncharacterized protein</fullName>
    </submittedName>
</protein>
<sequence length="111" mass="12712">MKLDLNNLRFLSTPKNIGNSRGGKLIGSLYKSGFFRFTSAFKGMTDGEWIDAEFDANEGKVSFRLNGDQYELKRRGFWIGTDTFAEFAKGKEFVNFEFSSEPDNEGWFHSL</sequence>
<name>A0A7U0GBT1_9CAUD</name>
<evidence type="ECO:0000313" key="1">
    <source>
        <dbReference type="EMBL" id="QQV92285.1"/>
    </source>
</evidence>
<gene>
    <name evidence="1" type="ORF">vBKpMFBKp24_213</name>
</gene>